<dbReference type="Gene3D" id="1.20.1740.10">
    <property type="entry name" value="Amino acid/polyamine transporter I"/>
    <property type="match status" value="1"/>
</dbReference>
<dbReference type="PANTHER" id="PTHR43341">
    <property type="entry name" value="AMINO ACID PERMEASE"/>
    <property type="match status" value="1"/>
</dbReference>
<dbReference type="Pfam" id="PF00324">
    <property type="entry name" value="AA_permease"/>
    <property type="match status" value="1"/>
</dbReference>
<dbReference type="Proteomes" id="UP000277212">
    <property type="component" value="Unassembled WGS sequence"/>
</dbReference>
<feature type="transmembrane region" description="Helical" evidence="8">
    <location>
        <begin position="243"/>
        <end position="261"/>
    </location>
</feature>
<feature type="transmembrane region" description="Helical" evidence="8">
    <location>
        <begin position="78"/>
        <end position="97"/>
    </location>
</feature>
<feature type="transmembrane region" description="Helical" evidence="8">
    <location>
        <begin position="415"/>
        <end position="440"/>
    </location>
</feature>
<evidence type="ECO:0000256" key="3">
    <source>
        <dbReference type="ARBA" id="ARBA00022692"/>
    </source>
</evidence>
<dbReference type="GO" id="GO:0016020">
    <property type="term" value="C:membrane"/>
    <property type="evidence" value="ECO:0007669"/>
    <property type="project" value="UniProtKB-SubCell"/>
</dbReference>
<feature type="transmembrane region" description="Helical" evidence="8">
    <location>
        <begin position="282"/>
        <end position="302"/>
    </location>
</feature>
<name>A0A3M2RHW0_9HYPO</name>
<evidence type="ECO:0000256" key="2">
    <source>
        <dbReference type="ARBA" id="ARBA00022448"/>
    </source>
</evidence>
<dbReference type="EMBL" id="NKUJ01000473">
    <property type="protein sequence ID" value="RMJ04729.1"/>
    <property type="molecule type" value="Genomic_DNA"/>
</dbReference>
<organism evidence="10 11">
    <name type="scientific">Fusarium kuroshium</name>
    <dbReference type="NCBI Taxonomy" id="2010991"/>
    <lineage>
        <taxon>Eukaryota</taxon>
        <taxon>Fungi</taxon>
        <taxon>Dikarya</taxon>
        <taxon>Ascomycota</taxon>
        <taxon>Pezizomycotina</taxon>
        <taxon>Sordariomycetes</taxon>
        <taxon>Hypocreomycetidae</taxon>
        <taxon>Hypocreales</taxon>
        <taxon>Nectriaceae</taxon>
        <taxon>Fusarium</taxon>
        <taxon>Fusarium solani species complex</taxon>
    </lineage>
</organism>
<proteinExistence type="predicted"/>
<feature type="transmembrane region" description="Helical" evidence="8">
    <location>
        <begin position="340"/>
        <end position="360"/>
    </location>
</feature>
<dbReference type="PANTHER" id="PTHR43341:SF6">
    <property type="entry name" value="AMINO ACID TRANSPORTER (EUROFUNG)"/>
    <property type="match status" value="1"/>
</dbReference>
<feature type="transmembrane region" description="Helical" evidence="8">
    <location>
        <begin position="461"/>
        <end position="480"/>
    </location>
</feature>
<evidence type="ECO:0000256" key="5">
    <source>
        <dbReference type="ARBA" id="ARBA00022989"/>
    </source>
</evidence>
<feature type="transmembrane region" description="Helical" evidence="8">
    <location>
        <begin position="193"/>
        <end position="210"/>
    </location>
</feature>
<protein>
    <recommendedName>
        <fullName evidence="9">Amino acid permease/ SLC12A domain-containing protein</fullName>
    </recommendedName>
</protein>
<keyword evidence="3 8" id="KW-0812">Transmembrane</keyword>
<comment type="caution">
    <text evidence="10">The sequence shown here is derived from an EMBL/GenBank/DDBJ whole genome shotgun (WGS) entry which is preliminary data.</text>
</comment>
<keyword evidence="4" id="KW-0029">Amino-acid transport</keyword>
<evidence type="ECO:0000256" key="1">
    <source>
        <dbReference type="ARBA" id="ARBA00004141"/>
    </source>
</evidence>
<feature type="transmembrane region" description="Helical" evidence="8">
    <location>
        <begin position="492"/>
        <end position="512"/>
    </location>
</feature>
<dbReference type="InterPro" id="IPR050524">
    <property type="entry name" value="APC_YAT"/>
</dbReference>
<dbReference type="AlphaFoldDB" id="A0A3M2RHW0"/>
<dbReference type="FunFam" id="1.20.1740.10:FF:000006">
    <property type="entry name" value="General amino acid permease"/>
    <property type="match status" value="1"/>
</dbReference>
<evidence type="ECO:0000313" key="10">
    <source>
        <dbReference type="EMBL" id="RMJ04729.1"/>
    </source>
</evidence>
<accession>A0A3M2RHW0</accession>
<feature type="transmembrane region" description="Helical" evidence="8">
    <location>
        <begin position="53"/>
        <end position="72"/>
    </location>
</feature>
<evidence type="ECO:0000256" key="8">
    <source>
        <dbReference type="SAM" id="Phobius"/>
    </source>
</evidence>
<evidence type="ECO:0000256" key="7">
    <source>
        <dbReference type="SAM" id="MobiDB-lite"/>
    </source>
</evidence>
<feature type="transmembrane region" description="Helical" evidence="8">
    <location>
        <begin position="157"/>
        <end position="181"/>
    </location>
</feature>
<feature type="transmembrane region" description="Helical" evidence="8">
    <location>
        <begin position="381"/>
        <end position="403"/>
    </location>
</feature>
<feature type="domain" description="Amino acid permease/ SLC12A" evidence="9">
    <location>
        <begin position="51"/>
        <end position="519"/>
    </location>
</feature>
<keyword evidence="11" id="KW-1185">Reference proteome</keyword>
<comment type="subcellular location">
    <subcellularLocation>
        <location evidence="1">Membrane</location>
        <topology evidence="1">Multi-pass membrane protein</topology>
    </subcellularLocation>
</comment>
<evidence type="ECO:0000313" key="11">
    <source>
        <dbReference type="Proteomes" id="UP000277212"/>
    </source>
</evidence>
<evidence type="ECO:0000256" key="6">
    <source>
        <dbReference type="ARBA" id="ARBA00023136"/>
    </source>
</evidence>
<reference evidence="10 11" key="1">
    <citation type="submission" date="2017-06" db="EMBL/GenBank/DDBJ databases">
        <title>Comparative genomic analysis of Ambrosia Fusariam Clade fungi.</title>
        <authorList>
            <person name="Stajich J.E."/>
            <person name="Carrillo J."/>
            <person name="Kijimoto T."/>
            <person name="Eskalen A."/>
            <person name="O'Donnell K."/>
            <person name="Kasson M."/>
        </authorList>
    </citation>
    <scope>NUCLEOTIDE SEQUENCE [LARGE SCALE GENOMIC DNA]</scope>
    <source>
        <strain evidence="10">UCR3666</strain>
    </source>
</reference>
<keyword evidence="5 8" id="KW-1133">Transmembrane helix</keyword>
<dbReference type="GO" id="GO:0015171">
    <property type="term" value="F:amino acid transmembrane transporter activity"/>
    <property type="evidence" value="ECO:0007669"/>
    <property type="project" value="TreeGrafter"/>
</dbReference>
<keyword evidence="6 8" id="KW-0472">Membrane</keyword>
<sequence length="565" mass="61815">MDTYDEKPPVDASSIADTKLEPQTTTGGGSVLNGSITYTSQLHRRLGNRQIQLIAIGGSIGTAVFVSIGTGLAHGGPASLLLAYTLYSCMVGLVNNSMAEMATFMPVSGAFIRMAGRWVDESFGFMVGWNFFLYEALLVPFEISALNVVLKFWRDDIPVAAVVAACIVLYGVINVGAVRWFGEAEFWLSLGKVLLFFILFFFTFITMVGGNPDKDAYGFRHWQNPGAFAEYITTGDLGRFEGFLGSLWIAAFTVVGPEYVSMIAGEAKLPRRYLKNAFKTTYVRFGIFFILSALCVGIVLPYNDPTLVGIVSGTGEGAGTGAASPYVIAMGNLGIGVLPHITNALLVSSIFSAGNALTYYGTRSLYGLALEGQAPRFLLKCTSFGLPIYCLGIVMLFPFLAFLAVSNDSVVVLTWLTNIITAAQIIDHIVISVTYIFFYNACKAQGLDRKTLPYCGWFQPYGSYISAIFLTCVVCVYGYSVFLPGNFTVDGFFTYYTMVLVAPITFFGWKFVKKTKFVKAAEADLVWEKPQIDAYEASFEEVPVGFWVEIVQMFGLMRNKEATVV</sequence>
<evidence type="ECO:0000259" key="9">
    <source>
        <dbReference type="Pfam" id="PF00324"/>
    </source>
</evidence>
<dbReference type="OrthoDB" id="10062876at2759"/>
<feature type="region of interest" description="Disordered" evidence="7">
    <location>
        <begin position="1"/>
        <end position="28"/>
    </location>
</feature>
<dbReference type="PIRSF" id="PIRSF006060">
    <property type="entry name" value="AA_transporter"/>
    <property type="match status" value="1"/>
</dbReference>
<dbReference type="InterPro" id="IPR004841">
    <property type="entry name" value="AA-permease/SLC12A_dom"/>
</dbReference>
<evidence type="ECO:0000256" key="4">
    <source>
        <dbReference type="ARBA" id="ARBA00022970"/>
    </source>
</evidence>
<gene>
    <name evidence="10" type="ORF">CDV36_014596</name>
</gene>
<feature type="transmembrane region" description="Helical" evidence="8">
    <location>
        <begin position="118"/>
        <end position="137"/>
    </location>
</feature>
<keyword evidence="2" id="KW-0813">Transport</keyword>